<dbReference type="Gene3D" id="4.10.1080.10">
    <property type="entry name" value="TSP type-3 repeat"/>
    <property type="match status" value="1"/>
</dbReference>
<reference evidence="2" key="1">
    <citation type="submission" date="2018-05" db="EMBL/GenBank/DDBJ databases">
        <authorList>
            <person name="Lanie J.A."/>
            <person name="Ng W.-L."/>
            <person name="Kazmierczak K.M."/>
            <person name="Andrzejewski T.M."/>
            <person name="Davidsen T.M."/>
            <person name="Wayne K.J."/>
            <person name="Tettelin H."/>
            <person name="Glass J.I."/>
            <person name="Rusch D."/>
            <person name="Podicherti R."/>
            <person name="Tsui H.-C.T."/>
            <person name="Winkler M.E."/>
        </authorList>
    </citation>
    <scope>NUCLEOTIDE SEQUENCE</scope>
</reference>
<proteinExistence type="predicted"/>
<dbReference type="InterPro" id="IPR028974">
    <property type="entry name" value="TSP_type-3_rpt"/>
</dbReference>
<name>A0A382TMZ2_9ZZZZ</name>
<feature type="compositionally biased region" description="Acidic residues" evidence="1">
    <location>
        <begin position="278"/>
        <end position="300"/>
    </location>
</feature>
<feature type="non-terminal residue" evidence="2">
    <location>
        <position position="1"/>
    </location>
</feature>
<sequence>CVGQAMGMGMDQASAAAYCESAGYSSGLQAQMSTPGSSGTVMGFDMNGTASIPAGYPGDGGAEGNLLAVIVLNSQYSGAGAEVAVTISDFYVSGINPFTGEDVALAACDADLNPLNGCFDVDTFATPQADCAGIPAGSAAVDECGDCWGGNTGNSENYMDTDGDGVCNDGAANGDDDNCPDTPNTDQADNDSDEAGDLCDDDDDNDGCDDDVDDDQMNYDDDYDADGTPDDCDGDDDNDGAADGVDSDDNNENVCNDDDGDTCDECTNGSYDSANDGWDYDGDGACDDGDDDDDNDGALD</sequence>
<feature type="compositionally biased region" description="Acidic residues" evidence="1">
    <location>
        <begin position="188"/>
        <end position="264"/>
    </location>
</feature>
<evidence type="ECO:0000256" key="1">
    <source>
        <dbReference type="SAM" id="MobiDB-lite"/>
    </source>
</evidence>
<dbReference type="AlphaFoldDB" id="A0A382TMZ2"/>
<organism evidence="2">
    <name type="scientific">marine metagenome</name>
    <dbReference type="NCBI Taxonomy" id="408172"/>
    <lineage>
        <taxon>unclassified sequences</taxon>
        <taxon>metagenomes</taxon>
        <taxon>ecological metagenomes</taxon>
    </lineage>
</organism>
<feature type="region of interest" description="Disordered" evidence="1">
    <location>
        <begin position="172"/>
        <end position="300"/>
    </location>
</feature>
<protein>
    <submittedName>
        <fullName evidence="2">Uncharacterized protein</fullName>
    </submittedName>
</protein>
<dbReference type="GO" id="GO:0005509">
    <property type="term" value="F:calcium ion binding"/>
    <property type="evidence" value="ECO:0007669"/>
    <property type="project" value="InterPro"/>
</dbReference>
<gene>
    <name evidence="2" type="ORF">METZ01_LOCUS376274</name>
</gene>
<dbReference type="EMBL" id="UINC01137839">
    <property type="protein sequence ID" value="SVD23420.1"/>
    <property type="molecule type" value="Genomic_DNA"/>
</dbReference>
<accession>A0A382TMZ2</accession>
<evidence type="ECO:0000313" key="2">
    <source>
        <dbReference type="EMBL" id="SVD23420.1"/>
    </source>
</evidence>
<feature type="non-terminal residue" evidence="2">
    <location>
        <position position="300"/>
    </location>
</feature>